<dbReference type="PANTHER" id="PTHR13878:SF91">
    <property type="entry name" value="FAD BINDING DOMAIN PROTEIN (AFU_ORTHOLOGUE AFUA_6G12070)-RELATED"/>
    <property type="match status" value="1"/>
</dbReference>
<dbReference type="EMBL" id="ML975156">
    <property type="protein sequence ID" value="KAF1813050.1"/>
    <property type="molecule type" value="Genomic_DNA"/>
</dbReference>
<dbReference type="OrthoDB" id="415825at2759"/>
<evidence type="ECO:0000313" key="7">
    <source>
        <dbReference type="RefSeq" id="XP_033534681.1"/>
    </source>
</evidence>
<dbReference type="Pfam" id="PF01565">
    <property type="entry name" value="FAD_binding_4"/>
    <property type="match status" value="1"/>
</dbReference>
<dbReference type="AlphaFoldDB" id="A0A6G1G576"/>
<dbReference type="SUPFAM" id="SSF56176">
    <property type="entry name" value="FAD-binding/transporter-associated domain-like"/>
    <property type="match status" value="1"/>
</dbReference>
<protein>
    <submittedName>
        <fullName evidence="5 7">FAD-binding domain-containing protein</fullName>
    </submittedName>
</protein>
<accession>A0A6G1G576</accession>
<dbReference type="GO" id="GO:0016491">
    <property type="term" value="F:oxidoreductase activity"/>
    <property type="evidence" value="ECO:0007669"/>
    <property type="project" value="UniProtKB-KW"/>
</dbReference>
<dbReference type="PANTHER" id="PTHR13878">
    <property type="entry name" value="GULONOLACTONE OXIDASE"/>
    <property type="match status" value="1"/>
</dbReference>
<reference evidence="5 7" key="1">
    <citation type="submission" date="2020-01" db="EMBL/GenBank/DDBJ databases">
        <authorList>
            <consortium name="DOE Joint Genome Institute"/>
            <person name="Haridas S."/>
            <person name="Albert R."/>
            <person name="Binder M."/>
            <person name="Bloem J."/>
            <person name="Labutti K."/>
            <person name="Salamov A."/>
            <person name="Andreopoulos B."/>
            <person name="Baker S.E."/>
            <person name="Barry K."/>
            <person name="Bills G."/>
            <person name="Bluhm B.H."/>
            <person name="Cannon C."/>
            <person name="Castanera R."/>
            <person name="Culley D.E."/>
            <person name="Daum C."/>
            <person name="Ezra D."/>
            <person name="Gonzalez J.B."/>
            <person name="Henrissat B."/>
            <person name="Kuo A."/>
            <person name="Liang C."/>
            <person name="Lipzen A."/>
            <person name="Lutzoni F."/>
            <person name="Magnuson J."/>
            <person name="Mondo S."/>
            <person name="Nolan M."/>
            <person name="Ohm R."/>
            <person name="Pangilinan J."/>
            <person name="Park H.-J."/>
            <person name="Ramirez L."/>
            <person name="Alfaro M."/>
            <person name="Sun H."/>
            <person name="Tritt A."/>
            <person name="Yoshinaga Y."/>
            <person name="Zwiers L.-H."/>
            <person name="Turgeon B.G."/>
            <person name="Goodwin S.B."/>
            <person name="Spatafora J.W."/>
            <person name="Crous P.W."/>
            <person name="Grigoriev I.V."/>
        </authorList>
    </citation>
    <scope>NUCLEOTIDE SEQUENCE</scope>
    <source>
        <strain evidence="5 7">CBS 781.70</strain>
    </source>
</reference>
<dbReference type="InterPro" id="IPR016169">
    <property type="entry name" value="FAD-bd_PCMH_sub2"/>
</dbReference>
<feature type="region of interest" description="Disordered" evidence="3">
    <location>
        <begin position="332"/>
        <end position="361"/>
    </location>
</feature>
<feature type="domain" description="FAD-binding PCMH-type" evidence="4">
    <location>
        <begin position="60"/>
        <end position="246"/>
    </location>
</feature>
<dbReference type="InterPro" id="IPR036318">
    <property type="entry name" value="FAD-bd_PCMH-like_sf"/>
</dbReference>
<name>A0A6G1G576_9PEZI</name>
<evidence type="ECO:0000256" key="1">
    <source>
        <dbReference type="ARBA" id="ARBA00005466"/>
    </source>
</evidence>
<reference evidence="7" key="2">
    <citation type="submission" date="2020-04" db="EMBL/GenBank/DDBJ databases">
        <authorList>
            <consortium name="NCBI Genome Project"/>
        </authorList>
    </citation>
    <scope>NUCLEOTIDE SEQUENCE</scope>
    <source>
        <strain evidence="7">CBS 781.70</strain>
    </source>
</reference>
<evidence type="ECO:0000259" key="4">
    <source>
        <dbReference type="PROSITE" id="PS51387"/>
    </source>
</evidence>
<dbReference type="Gene3D" id="3.30.465.10">
    <property type="match status" value="1"/>
</dbReference>
<keyword evidence="2" id="KW-0560">Oxidoreductase</keyword>
<evidence type="ECO:0000256" key="2">
    <source>
        <dbReference type="ARBA" id="ARBA00023002"/>
    </source>
</evidence>
<dbReference type="RefSeq" id="XP_033534681.1">
    <property type="nucleotide sequence ID" value="XM_033681249.1"/>
</dbReference>
<keyword evidence="6" id="KW-1185">Reference proteome</keyword>
<proteinExistence type="inferred from homology"/>
<evidence type="ECO:0000313" key="6">
    <source>
        <dbReference type="Proteomes" id="UP000504638"/>
    </source>
</evidence>
<dbReference type="InterPro" id="IPR012951">
    <property type="entry name" value="BBE"/>
</dbReference>
<evidence type="ECO:0000256" key="3">
    <source>
        <dbReference type="SAM" id="MobiDB-lite"/>
    </source>
</evidence>
<dbReference type="Proteomes" id="UP000504638">
    <property type="component" value="Unplaced"/>
</dbReference>
<dbReference type="InterPro" id="IPR016166">
    <property type="entry name" value="FAD-bd_PCMH"/>
</dbReference>
<reference evidence="7" key="3">
    <citation type="submission" date="2025-04" db="UniProtKB">
        <authorList>
            <consortium name="RefSeq"/>
        </authorList>
    </citation>
    <scope>IDENTIFICATION</scope>
    <source>
        <strain evidence="7">CBS 781.70</strain>
    </source>
</reference>
<dbReference type="GO" id="GO:0071949">
    <property type="term" value="F:FAD binding"/>
    <property type="evidence" value="ECO:0007669"/>
    <property type="project" value="InterPro"/>
</dbReference>
<dbReference type="PROSITE" id="PS51387">
    <property type="entry name" value="FAD_PCMH"/>
    <property type="match status" value="1"/>
</dbReference>
<evidence type="ECO:0000313" key="5">
    <source>
        <dbReference type="EMBL" id="KAF1813050.1"/>
    </source>
</evidence>
<dbReference type="InterPro" id="IPR006094">
    <property type="entry name" value="Oxid_FAD_bind_N"/>
</dbReference>
<dbReference type="Pfam" id="PF08031">
    <property type="entry name" value="BBE"/>
    <property type="match status" value="1"/>
</dbReference>
<organism evidence="5">
    <name type="scientific">Eremomyces bilateralis CBS 781.70</name>
    <dbReference type="NCBI Taxonomy" id="1392243"/>
    <lineage>
        <taxon>Eukaryota</taxon>
        <taxon>Fungi</taxon>
        <taxon>Dikarya</taxon>
        <taxon>Ascomycota</taxon>
        <taxon>Pezizomycotina</taxon>
        <taxon>Dothideomycetes</taxon>
        <taxon>Dothideomycetes incertae sedis</taxon>
        <taxon>Eremomycetales</taxon>
        <taxon>Eremomycetaceae</taxon>
        <taxon>Eremomyces</taxon>
    </lineage>
</organism>
<dbReference type="InterPro" id="IPR050432">
    <property type="entry name" value="FAD-linked_Oxidoreductases_BP"/>
</dbReference>
<sequence>MALFTFTQKALSISLEGKDGEDWIDSRIYEGMPGWPSGEKWQALNQSVDGRLSNCLPAVCGSATPGVYAIVAQSAQDVSAGVKFATENNLRVTVMGTGHDFLNRNQGQGSLVINTRSFRGVQVVRDYVPQGAPNGTQPQPAVVIKAGHTFIEISPEIEEAGFMMVEAADPTVGAAGGWVQGGGHGPLANQYGLGCDNAISFEVVLPSGEIVTANDFENPDLFYALRGGGATTYGVVTQVTSRLHPLATTNAILVDITGPQEQFFDAMAYLYALSPNMTDFGFTGYPTQVGNTYSGFFGAPGKTDQQTSDFFDPIAAHIRQLGVNVTTVLQSRRRMKREGADTAGASKKLHRRQAGQKGRMSSRLIARTSFSEQNVPAIRKMIVDATRNGNSSYSLLPYPILGGQVAKNKDLEVGVNPAWRDASMHLIALGLTTHEDKLINIAAMDPLSVNSGSYWNEGYPGELDWKKTFFGGGEHYEKLLALKKKFDPTNSLWCQICVGADLLVLKEDGKLYPA</sequence>
<comment type="similarity">
    <text evidence="1">Belongs to the oxygen-dependent FAD-linked oxidoreductase family.</text>
</comment>
<dbReference type="GeneID" id="54421819"/>
<gene>
    <name evidence="5 7" type="ORF">P152DRAFT_473568</name>
</gene>